<dbReference type="EMBL" id="BDSP01000252">
    <property type="protein sequence ID" value="GAX26850.1"/>
    <property type="molecule type" value="Genomic_DNA"/>
</dbReference>
<reference evidence="1 2" key="1">
    <citation type="journal article" date="2015" name="Plant Cell">
        <title>Oil accumulation by the oleaginous diatom Fistulifera solaris as revealed by the genome and transcriptome.</title>
        <authorList>
            <person name="Tanaka T."/>
            <person name="Maeda Y."/>
            <person name="Veluchamy A."/>
            <person name="Tanaka M."/>
            <person name="Abida H."/>
            <person name="Marechal E."/>
            <person name="Bowler C."/>
            <person name="Muto M."/>
            <person name="Sunaga Y."/>
            <person name="Tanaka M."/>
            <person name="Yoshino T."/>
            <person name="Taniguchi T."/>
            <person name="Fukuda Y."/>
            <person name="Nemoto M."/>
            <person name="Matsumoto M."/>
            <person name="Wong P.S."/>
            <person name="Aburatani S."/>
            <person name="Fujibuchi W."/>
        </authorList>
    </citation>
    <scope>NUCLEOTIDE SEQUENCE [LARGE SCALE GENOMIC DNA]</scope>
    <source>
        <strain evidence="1 2">JPCC DA0580</strain>
    </source>
</reference>
<name>A0A1Z5KKK3_FISSO</name>
<proteinExistence type="predicted"/>
<dbReference type="InParanoid" id="A0A1Z5KKK3"/>
<comment type="caution">
    <text evidence="1">The sequence shown here is derived from an EMBL/GenBank/DDBJ whole genome shotgun (WGS) entry which is preliminary data.</text>
</comment>
<organism evidence="1 2">
    <name type="scientific">Fistulifera solaris</name>
    <name type="common">Oleaginous diatom</name>
    <dbReference type="NCBI Taxonomy" id="1519565"/>
    <lineage>
        <taxon>Eukaryota</taxon>
        <taxon>Sar</taxon>
        <taxon>Stramenopiles</taxon>
        <taxon>Ochrophyta</taxon>
        <taxon>Bacillariophyta</taxon>
        <taxon>Bacillariophyceae</taxon>
        <taxon>Bacillariophycidae</taxon>
        <taxon>Naviculales</taxon>
        <taxon>Naviculaceae</taxon>
        <taxon>Fistulifera</taxon>
    </lineage>
</organism>
<keyword evidence="2" id="KW-1185">Reference proteome</keyword>
<dbReference type="Proteomes" id="UP000198406">
    <property type="component" value="Unassembled WGS sequence"/>
</dbReference>
<gene>
    <name evidence="1" type="ORF">FisN_9Lu131</name>
</gene>
<evidence type="ECO:0000313" key="1">
    <source>
        <dbReference type="EMBL" id="GAX26850.1"/>
    </source>
</evidence>
<evidence type="ECO:0000313" key="2">
    <source>
        <dbReference type="Proteomes" id="UP000198406"/>
    </source>
</evidence>
<accession>A0A1Z5KKK3</accession>
<dbReference type="AlphaFoldDB" id="A0A1Z5KKK3"/>
<sequence>MHSAYFPGCDCMAKFLVFLSRAMHPVLKRLYLSGTEVPPKLSTLVASANAHALVSDVRSFLCDGSWRAPLIEALRDGTFRPQSLELSQFYNFNHDETPLVGRFLSKLLTALSSRECALKELHMKQFTMIEIASDLERYLLDMLQKNKSLRVLGIYSDVGQLQFPPMAILSAAAKHPRLRTICFYPPIDPPGTKLAEPFQLWMKKNRSIDIQFKDFNESAKKAHLSKWLKAVFAIATKEFNSLKQIQDEKTRSYLLVMALATCHQMPDRMYYLLCGNQDVFARGT</sequence>
<protein>
    <submittedName>
        <fullName evidence="1">Uncharacterized protein</fullName>
    </submittedName>
</protein>